<dbReference type="EMBL" id="FXTD01000012">
    <property type="protein sequence ID" value="SMO86096.1"/>
    <property type="molecule type" value="Genomic_DNA"/>
</dbReference>
<sequence>MQFSHSFEQAVWDTDGFQGREFASLEVAVDTNETTLLLETERKASDKSLMEATTIQVELLDTSELDELSEILCDWCVAEDRSMREFETSFVDGEFTTEGEKHEISRLQFEISEEGLLVIPLKGDTEVGESLIPSSKKATDQPGNASHEHLHELDFLLHMAIRCSEYPTETRRALDHMGEFTGPLHHRLSSKCIDQYYAGNYGDAVGQAGQGLEKEIRARFNADPSKKFENLLGELFSGDDPQLFASKDSQKQDKVRDMFQSTNGALRNPFTHNDPEAVDHNYLKPFSKRYARDVLFFYDFLYLLVEQMDTSED</sequence>
<organism evidence="2 3">
    <name type="scientific">Halorubrum cibi</name>
    <dbReference type="NCBI Taxonomy" id="413815"/>
    <lineage>
        <taxon>Archaea</taxon>
        <taxon>Methanobacteriati</taxon>
        <taxon>Methanobacteriota</taxon>
        <taxon>Stenosarchaea group</taxon>
        <taxon>Halobacteria</taxon>
        <taxon>Halobacteriales</taxon>
        <taxon>Haloferacaceae</taxon>
        <taxon>Halorubrum</taxon>
    </lineage>
</organism>
<name>A0A521EQA0_9EURY</name>
<dbReference type="Pfam" id="PF09509">
    <property type="entry name" value="Hypoth_Ymh"/>
    <property type="match status" value="1"/>
</dbReference>
<reference evidence="2 3" key="1">
    <citation type="submission" date="2017-05" db="EMBL/GenBank/DDBJ databases">
        <authorList>
            <person name="Varghese N."/>
            <person name="Submissions S."/>
        </authorList>
    </citation>
    <scope>NUCLEOTIDE SEQUENCE [LARGE SCALE GENOMIC DNA]</scope>
    <source>
        <strain evidence="2 3">DSM 19504</strain>
    </source>
</reference>
<evidence type="ECO:0000313" key="3">
    <source>
        <dbReference type="Proteomes" id="UP000319712"/>
    </source>
</evidence>
<accession>A0A521EQA0</accession>
<evidence type="ECO:0000313" key="2">
    <source>
        <dbReference type="EMBL" id="SMO86096.1"/>
    </source>
</evidence>
<gene>
    <name evidence="2" type="ORF">SAMN06264867_11220</name>
</gene>
<proteinExistence type="predicted"/>
<feature type="domain" description="Conserved hypothetical protein CHP02391" evidence="1">
    <location>
        <begin position="184"/>
        <end position="301"/>
    </location>
</feature>
<dbReference type="InterPro" id="IPR012654">
    <property type="entry name" value="CHP02391"/>
</dbReference>
<evidence type="ECO:0000259" key="1">
    <source>
        <dbReference type="Pfam" id="PF09509"/>
    </source>
</evidence>
<dbReference type="Proteomes" id="UP000319712">
    <property type="component" value="Unassembled WGS sequence"/>
</dbReference>
<dbReference type="AlphaFoldDB" id="A0A521EQA0"/>
<dbReference type="RefSeq" id="WP_142987595.1">
    <property type="nucleotide sequence ID" value="NZ_FXTD01000012.1"/>
</dbReference>
<keyword evidence="3" id="KW-1185">Reference proteome</keyword>
<protein>
    <recommendedName>
        <fullName evidence="1">Conserved hypothetical protein CHP02391 domain-containing protein</fullName>
    </recommendedName>
</protein>